<evidence type="ECO:0000313" key="2">
    <source>
        <dbReference type="Proteomes" id="UP000321197"/>
    </source>
</evidence>
<sequence length="219" mass="24331">MLIGSHNPTHRIPLQLRQLRQGIVLVRASNDTVVDEYGTTITVEALMRDWLPAFLQHRTISLQHNLPDLRGIQGKPFVGLARRVDFAPQLEVEVEVLDPETRALVEAGRITGASLEFVPLESRTQVVAGTESEVYYRLASEPELAGLTLTDLLGLDIDDSRNLQVDTPSWLGCCTCLARTSWGAFMTHRAPLLQTLQQSKKLSLAIAPKQKRATTEPPF</sequence>
<reference evidence="1 2" key="1">
    <citation type="submission" date="2019-07" db="EMBL/GenBank/DDBJ databases">
        <title>Whole genome shotgun sequence of Meiothermus hypogaeus NBRC 106114.</title>
        <authorList>
            <person name="Hosoyama A."/>
            <person name="Uohara A."/>
            <person name="Ohji S."/>
            <person name="Ichikawa N."/>
        </authorList>
    </citation>
    <scope>NUCLEOTIDE SEQUENCE [LARGE SCALE GENOMIC DNA]</scope>
    <source>
        <strain evidence="1 2">NBRC 106114</strain>
    </source>
</reference>
<dbReference type="RefSeq" id="WP_119340690.1">
    <property type="nucleotide sequence ID" value="NZ_BJXL01000083.1"/>
</dbReference>
<evidence type="ECO:0000313" key="1">
    <source>
        <dbReference type="EMBL" id="GEM84208.1"/>
    </source>
</evidence>
<protein>
    <submittedName>
        <fullName evidence="1">Uncharacterized protein</fullName>
    </submittedName>
</protein>
<dbReference type="OrthoDB" id="9967179at2"/>
<gene>
    <name evidence="1" type="ORF">MHY01S_23740</name>
</gene>
<dbReference type="Proteomes" id="UP000321197">
    <property type="component" value="Unassembled WGS sequence"/>
</dbReference>
<accession>A0A511R3M7</accession>
<proteinExistence type="predicted"/>
<dbReference type="AlphaFoldDB" id="A0A511R3M7"/>
<dbReference type="EMBL" id="BJXL01000083">
    <property type="protein sequence ID" value="GEM84208.1"/>
    <property type="molecule type" value="Genomic_DNA"/>
</dbReference>
<name>A0A511R3M7_9DEIN</name>
<comment type="caution">
    <text evidence="1">The sequence shown here is derived from an EMBL/GenBank/DDBJ whole genome shotgun (WGS) entry which is preliminary data.</text>
</comment>
<organism evidence="1 2">
    <name type="scientific">Meiothermus hypogaeus NBRC 106114</name>
    <dbReference type="NCBI Taxonomy" id="1227553"/>
    <lineage>
        <taxon>Bacteria</taxon>
        <taxon>Thermotogati</taxon>
        <taxon>Deinococcota</taxon>
        <taxon>Deinococci</taxon>
        <taxon>Thermales</taxon>
        <taxon>Thermaceae</taxon>
        <taxon>Meiothermus</taxon>
    </lineage>
</organism>